<keyword evidence="9" id="KW-1185">Reference proteome</keyword>
<evidence type="ECO:0000256" key="2">
    <source>
        <dbReference type="ARBA" id="ARBA00022490"/>
    </source>
</evidence>
<evidence type="ECO:0000313" key="8">
    <source>
        <dbReference type="EMBL" id="RDX70357.1"/>
    </source>
</evidence>
<reference evidence="8" key="1">
    <citation type="submission" date="2018-05" db="EMBL/GenBank/DDBJ databases">
        <title>Draft genome of Mucuna pruriens seed.</title>
        <authorList>
            <person name="Nnadi N.E."/>
            <person name="Vos R."/>
            <person name="Hasami M.H."/>
            <person name="Devisetty U.K."/>
            <person name="Aguiy J.C."/>
        </authorList>
    </citation>
    <scope>NUCLEOTIDE SEQUENCE [LARGE SCALE GENOMIC DNA]</scope>
    <source>
        <strain evidence="8">JCA_2017</strain>
    </source>
</reference>
<dbReference type="InterPro" id="IPR044670">
    <property type="entry name" value="SOFL"/>
</dbReference>
<dbReference type="AlphaFoldDB" id="A0A371EWD0"/>
<accession>A0A371EWD0</accession>
<dbReference type="OrthoDB" id="1738616at2759"/>
<comment type="caution">
    <text evidence="8">The sequence shown here is derived from an EMBL/GenBank/DDBJ whole genome shotgun (WGS) entry which is preliminary data.</text>
</comment>
<evidence type="ECO:0000256" key="7">
    <source>
        <dbReference type="SAM" id="MobiDB-lite"/>
    </source>
</evidence>
<feature type="non-terminal residue" evidence="8">
    <location>
        <position position="1"/>
    </location>
</feature>
<dbReference type="GO" id="GO:0009736">
    <property type="term" value="P:cytokinin-activated signaling pathway"/>
    <property type="evidence" value="ECO:0007669"/>
    <property type="project" value="UniProtKB-KW"/>
</dbReference>
<evidence type="ECO:0000256" key="6">
    <source>
        <dbReference type="ARBA" id="ARBA00024199"/>
    </source>
</evidence>
<dbReference type="Proteomes" id="UP000257109">
    <property type="component" value="Unassembled WGS sequence"/>
</dbReference>
<evidence type="ECO:0000256" key="5">
    <source>
        <dbReference type="ARBA" id="ARBA00023242"/>
    </source>
</evidence>
<dbReference type="EMBL" id="QJKJ01011738">
    <property type="protein sequence ID" value="RDX70357.1"/>
    <property type="molecule type" value="Genomic_DNA"/>
</dbReference>
<sequence>LLAVSSAARMEPPHVMLGGEEECHSNESGWTMYIGSPRDEDAHCDDEENGHSLDYDYEGEQADPDVESDDSMASDASSGPSHYGIINPLGSGYDGFTHFQQKEEEECCKDKYCSDHKRAASKSKGNQLVEKRVEKNEMVFINSKGKAPVGQNGSKVKVSCDKPKIPRGSRESIGLWMMGSSKESFKRLSNN</sequence>
<evidence type="ECO:0000313" key="9">
    <source>
        <dbReference type="Proteomes" id="UP000257109"/>
    </source>
</evidence>
<keyword evidence="3" id="KW-0203">Cytokinin biosynthesis</keyword>
<evidence type="ECO:0000256" key="1">
    <source>
        <dbReference type="ARBA" id="ARBA00004496"/>
    </source>
</evidence>
<name>A0A371EWD0_MUCPR</name>
<evidence type="ECO:0000256" key="4">
    <source>
        <dbReference type="ARBA" id="ARBA00022864"/>
    </source>
</evidence>
<dbReference type="GO" id="GO:0009691">
    <property type="term" value="P:cytokinin biosynthetic process"/>
    <property type="evidence" value="ECO:0007669"/>
    <property type="project" value="UniProtKB-KW"/>
</dbReference>
<dbReference type="PANTHER" id="PTHR33347:SF31">
    <property type="entry name" value="PROTEIN SOB FIVE-LIKE 1"/>
    <property type="match status" value="1"/>
</dbReference>
<keyword evidence="2" id="KW-0963">Cytoplasm</keyword>
<dbReference type="PANTHER" id="PTHR33347">
    <property type="entry name" value="OSJNBA0091C07.3 PROTEIN"/>
    <property type="match status" value="1"/>
</dbReference>
<comment type="similarity">
    <text evidence="6">Belongs to the SOFL plant protein family.</text>
</comment>
<dbReference type="GO" id="GO:0005737">
    <property type="term" value="C:cytoplasm"/>
    <property type="evidence" value="ECO:0007669"/>
    <property type="project" value="UniProtKB-SubCell"/>
</dbReference>
<keyword evidence="5" id="KW-0539">Nucleus</keyword>
<protein>
    <submittedName>
        <fullName evidence="8">Uncharacterized protein</fullName>
    </submittedName>
</protein>
<organism evidence="8 9">
    <name type="scientific">Mucuna pruriens</name>
    <name type="common">Velvet bean</name>
    <name type="synonym">Dolichos pruriens</name>
    <dbReference type="NCBI Taxonomy" id="157652"/>
    <lineage>
        <taxon>Eukaryota</taxon>
        <taxon>Viridiplantae</taxon>
        <taxon>Streptophyta</taxon>
        <taxon>Embryophyta</taxon>
        <taxon>Tracheophyta</taxon>
        <taxon>Spermatophyta</taxon>
        <taxon>Magnoliopsida</taxon>
        <taxon>eudicotyledons</taxon>
        <taxon>Gunneridae</taxon>
        <taxon>Pentapetalae</taxon>
        <taxon>rosids</taxon>
        <taxon>fabids</taxon>
        <taxon>Fabales</taxon>
        <taxon>Fabaceae</taxon>
        <taxon>Papilionoideae</taxon>
        <taxon>50 kb inversion clade</taxon>
        <taxon>NPAAA clade</taxon>
        <taxon>indigoferoid/millettioid clade</taxon>
        <taxon>Phaseoleae</taxon>
        <taxon>Mucuna</taxon>
    </lineage>
</organism>
<feature type="region of interest" description="Disordered" evidence="7">
    <location>
        <begin position="145"/>
        <end position="171"/>
    </location>
</feature>
<keyword evidence="4" id="KW-0932">Cytokinin signaling pathway</keyword>
<feature type="compositionally biased region" description="Acidic residues" evidence="7">
    <location>
        <begin position="55"/>
        <end position="72"/>
    </location>
</feature>
<evidence type="ECO:0000256" key="3">
    <source>
        <dbReference type="ARBA" id="ARBA00022712"/>
    </source>
</evidence>
<feature type="compositionally biased region" description="Basic and acidic residues" evidence="7">
    <location>
        <begin position="158"/>
        <end position="170"/>
    </location>
</feature>
<proteinExistence type="inferred from homology"/>
<gene>
    <name evidence="8" type="ORF">CR513_50407</name>
</gene>
<comment type="subcellular location">
    <subcellularLocation>
        <location evidence="1">Cytoplasm</location>
    </subcellularLocation>
</comment>
<feature type="region of interest" description="Disordered" evidence="7">
    <location>
        <begin position="26"/>
        <end position="84"/>
    </location>
</feature>